<evidence type="ECO:0000256" key="4">
    <source>
        <dbReference type="ARBA" id="ARBA00023015"/>
    </source>
</evidence>
<accession>A0A8H6N6H8</accession>
<dbReference type="SUPFAM" id="SSF57701">
    <property type="entry name" value="Zn2/Cys6 DNA-binding domain"/>
    <property type="match status" value="1"/>
</dbReference>
<reference evidence="10" key="1">
    <citation type="journal article" date="2020" name="Phytopathology">
        <title>Genome Sequence Resources of Colletotrichum truncatum, C. plurivorum, C. musicola, and C. sojae: Four Species Pathogenic to Soybean (Glycine max).</title>
        <authorList>
            <person name="Rogerio F."/>
            <person name="Boufleur T.R."/>
            <person name="Ciampi-Guillardi M."/>
            <person name="Sukno S.A."/>
            <person name="Thon M.R."/>
            <person name="Massola Junior N.S."/>
            <person name="Baroncelli R."/>
        </authorList>
    </citation>
    <scope>NUCLEOTIDE SEQUENCE</scope>
    <source>
        <strain evidence="10">LFN00145</strain>
    </source>
</reference>
<comment type="subcellular location">
    <subcellularLocation>
        <location evidence="1">Nucleus</location>
    </subcellularLocation>
</comment>
<feature type="region of interest" description="Disordered" evidence="8">
    <location>
        <begin position="598"/>
        <end position="637"/>
    </location>
</feature>
<dbReference type="InterPro" id="IPR001138">
    <property type="entry name" value="Zn2Cys6_DnaBD"/>
</dbReference>
<evidence type="ECO:0000256" key="3">
    <source>
        <dbReference type="ARBA" id="ARBA00022833"/>
    </source>
</evidence>
<dbReference type="Gene3D" id="4.10.240.10">
    <property type="entry name" value="Zn(2)-C6 fungal-type DNA-binding domain"/>
    <property type="match status" value="1"/>
</dbReference>
<evidence type="ECO:0000256" key="6">
    <source>
        <dbReference type="ARBA" id="ARBA00023163"/>
    </source>
</evidence>
<name>A0A8H6N6H8_9PEZI</name>
<dbReference type="AlphaFoldDB" id="A0A8H6N6H8"/>
<evidence type="ECO:0000259" key="9">
    <source>
        <dbReference type="PROSITE" id="PS50048"/>
    </source>
</evidence>
<dbReference type="Pfam" id="PF00172">
    <property type="entry name" value="Zn_clus"/>
    <property type="match status" value="1"/>
</dbReference>
<evidence type="ECO:0000313" key="10">
    <source>
        <dbReference type="EMBL" id="KAF6821418.1"/>
    </source>
</evidence>
<gene>
    <name evidence="10" type="ORF">CPLU01_12501</name>
</gene>
<dbReference type="Pfam" id="PF04082">
    <property type="entry name" value="Fungal_trans"/>
    <property type="match status" value="1"/>
</dbReference>
<dbReference type="CDD" id="cd00067">
    <property type="entry name" value="GAL4"/>
    <property type="match status" value="1"/>
</dbReference>
<dbReference type="GO" id="GO:0006351">
    <property type="term" value="P:DNA-templated transcription"/>
    <property type="evidence" value="ECO:0007669"/>
    <property type="project" value="InterPro"/>
</dbReference>
<evidence type="ECO:0000256" key="5">
    <source>
        <dbReference type="ARBA" id="ARBA00023125"/>
    </source>
</evidence>
<comment type="caution">
    <text evidence="10">The sequence shown here is derived from an EMBL/GenBank/DDBJ whole genome shotgun (WGS) entry which is preliminary data.</text>
</comment>
<dbReference type="SMART" id="SM00066">
    <property type="entry name" value="GAL4"/>
    <property type="match status" value="1"/>
</dbReference>
<dbReference type="Proteomes" id="UP000654918">
    <property type="component" value="Unassembled WGS sequence"/>
</dbReference>
<keyword evidence="3" id="KW-0862">Zinc</keyword>
<evidence type="ECO:0000256" key="2">
    <source>
        <dbReference type="ARBA" id="ARBA00022723"/>
    </source>
</evidence>
<dbReference type="GO" id="GO:0003677">
    <property type="term" value="F:DNA binding"/>
    <property type="evidence" value="ECO:0007669"/>
    <property type="project" value="UniProtKB-KW"/>
</dbReference>
<evidence type="ECO:0000313" key="11">
    <source>
        <dbReference type="Proteomes" id="UP000654918"/>
    </source>
</evidence>
<dbReference type="GO" id="GO:0005634">
    <property type="term" value="C:nucleus"/>
    <property type="evidence" value="ECO:0007669"/>
    <property type="project" value="UniProtKB-SubCell"/>
</dbReference>
<keyword evidence="11" id="KW-1185">Reference proteome</keyword>
<evidence type="ECO:0000256" key="1">
    <source>
        <dbReference type="ARBA" id="ARBA00004123"/>
    </source>
</evidence>
<evidence type="ECO:0000256" key="8">
    <source>
        <dbReference type="SAM" id="MobiDB-lite"/>
    </source>
</evidence>
<keyword evidence="4" id="KW-0805">Transcription regulation</keyword>
<dbReference type="PANTHER" id="PTHR31313:SF81">
    <property type="entry name" value="TY1 ENHANCER ACTIVATOR"/>
    <property type="match status" value="1"/>
</dbReference>
<dbReference type="InterPro" id="IPR051615">
    <property type="entry name" value="Transcr_Regulatory_Elem"/>
</dbReference>
<dbReference type="PROSITE" id="PS50048">
    <property type="entry name" value="ZN2_CY6_FUNGAL_2"/>
    <property type="match status" value="1"/>
</dbReference>
<keyword evidence="2" id="KW-0479">Metal-binding</keyword>
<organism evidence="10 11">
    <name type="scientific">Colletotrichum plurivorum</name>
    <dbReference type="NCBI Taxonomy" id="2175906"/>
    <lineage>
        <taxon>Eukaryota</taxon>
        <taxon>Fungi</taxon>
        <taxon>Dikarya</taxon>
        <taxon>Ascomycota</taxon>
        <taxon>Pezizomycotina</taxon>
        <taxon>Sordariomycetes</taxon>
        <taxon>Hypocreomycetidae</taxon>
        <taxon>Glomerellales</taxon>
        <taxon>Glomerellaceae</taxon>
        <taxon>Colletotrichum</taxon>
        <taxon>Colletotrichum orchidearum species complex</taxon>
    </lineage>
</organism>
<feature type="domain" description="Zn(2)-C6 fungal-type" evidence="9">
    <location>
        <begin position="10"/>
        <end position="39"/>
    </location>
</feature>
<dbReference type="GO" id="GO:0008270">
    <property type="term" value="F:zinc ion binding"/>
    <property type="evidence" value="ECO:0007669"/>
    <property type="project" value="InterPro"/>
</dbReference>
<dbReference type="EMBL" id="WIGO01000260">
    <property type="protein sequence ID" value="KAF6821418.1"/>
    <property type="molecule type" value="Genomic_DNA"/>
</dbReference>
<protein>
    <submittedName>
        <fullName evidence="10">Transcription factor</fullName>
    </submittedName>
</protein>
<evidence type="ECO:0000256" key="7">
    <source>
        <dbReference type="ARBA" id="ARBA00023242"/>
    </source>
</evidence>
<sequence>MEKNNVKRISCKRCQQRKIRCSRTFPCGNCSTASARCEYRESDFKRPPVSREYVASLESRIASLEGFLARLKDAGGDERNQILDGAEVKDYVPSFSETPLPEEESAISEALAKASLQETTDGLMIYHGPTSFFQGDVGDAHATSSSSASKPSPSQANRANLSNPTMRLCVGLFFTWLYPLFMFIDREAFLGDFEENPVDGDFCSPPLVYATAALGALMSGDPEVRALSATFAATAQNILLTEGMDAPKPTSIQALLCCGFYEVGQRNISRGWLLAGMAFRMGQDIGFQRDPTYLESEMGERSRAKSASPSPYPFDTEFRRRVYWGCFLSDKIFSLYLGRPATMHETDGDMNISEPMPNEPPIWDNWLSTHDLSFLKTMRPDGDGPGLTPVFNQEIELARIIHDMLSTTFAPKKQKDAKARRWTEISLNKLNARLVAWHETLPADMRWKKWWTNKDVLQPNVAILHVLYHSTRICLNLPFLASVGPNPSISDETSNNPLAVSYRICKTAAESVSDVIQRFRSQHTLGNAPILFVGGSVIAMNAIMVTLRHQGGGTGPAPSVKDTLLPFLYEALGELAPSWSLAGEARLRFRSALNKQQHADGAAEGWQDGAPAPVPETPDDPSVAGPPSVDMTQRHGASFGNLSPEQYVWEPMNVLGGDSAYWGAMGDSLLGTDLNFFDGMTDFDWSDERPTQ</sequence>
<keyword evidence="5" id="KW-0238">DNA-binding</keyword>
<proteinExistence type="predicted"/>
<dbReference type="SMART" id="SM00906">
    <property type="entry name" value="Fungal_trans"/>
    <property type="match status" value="1"/>
</dbReference>
<dbReference type="PANTHER" id="PTHR31313">
    <property type="entry name" value="TY1 ENHANCER ACTIVATOR"/>
    <property type="match status" value="1"/>
</dbReference>
<dbReference type="InterPro" id="IPR036864">
    <property type="entry name" value="Zn2-C6_fun-type_DNA-bd_sf"/>
</dbReference>
<keyword evidence="6" id="KW-0804">Transcription</keyword>
<dbReference type="CDD" id="cd12148">
    <property type="entry name" value="fungal_TF_MHR"/>
    <property type="match status" value="1"/>
</dbReference>
<keyword evidence="7" id="KW-0539">Nucleus</keyword>
<dbReference type="InterPro" id="IPR007219">
    <property type="entry name" value="XnlR_reg_dom"/>
</dbReference>
<dbReference type="GO" id="GO:0000981">
    <property type="term" value="F:DNA-binding transcription factor activity, RNA polymerase II-specific"/>
    <property type="evidence" value="ECO:0007669"/>
    <property type="project" value="InterPro"/>
</dbReference>